<feature type="region of interest" description="Disordered" evidence="1">
    <location>
        <begin position="149"/>
        <end position="171"/>
    </location>
</feature>
<dbReference type="Proteomes" id="UP001144204">
    <property type="component" value="Unassembled WGS sequence"/>
</dbReference>
<feature type="transmembrane region" description="Helical" evidence="2">
    <location>
        <begin position="12"/>
        <end position="31"/>
    </location>
</feature>
<keyword evidence="2" id="KW-1133">Transmembrane helix</keyword>
<dbReference type="InterPro" id="IPR051675">
    <property type="entry name" value="Endo/Exo/Phosphatase_dom_1"/>
</dbReference>
<organism evidence="4 5">
    <name type="scientific">Philodulcilactobacillus myokoensis</name>
    <dbReference type="NCBI Taxonomy" id="2929573"/>
    <lineage>
        <taxon>Bacteria</taxon>
        <taxon>Bacillati</taxon>
        <taxon>Bacillota</taxon>
        <taxon>Bacilli</taxon>
        <taxon>Lactobacillales</taxon>
        <taxon>Lactobacillaceae</taxon>
        <taxon>Philodulcilactobacillus</taxon>
    </lineage>
</organism>
<dbReference type="GO" id="GO:0015628">
    <property type="term" value="P:protein secretion by the type II secretion system"/>
    <property type="evidence" value="ECO:0007669"/>
    <property type="project" value="TreeGrafter"/>
</dbReference>
<feature type="compositionally biased region" description="Low complexity" evidence="1">
    <location>
        <begin position="149"/>
        <end position="168"/>
    </location>
</feature>
<dbReference type="PANTHER" id="PTHR21180">
    <property type="entry name" value="ENDONUCLEASE/EXONUCLEASE/PHOSPHATASE FAMILY DOMAIN-CONTAINING PROTEIN 1"/>
    <property type="match status" value="1"/>
</dbReference>
<evidence type="ECO:0000259" key="3">
    <source>
        <dbReference type="SMART" id="SM00278"/>
    </source>
</evidence>
<proteinExistence type="predicted"/>
<keyword evidence="5" id="KW-1185">Reference proteome</keyword>
<feature type="domain" description="Helix-hairpin-helix DNA-binding motif class 1" evidence="3">
    <location>
        <begin position="179"/>
        <end position="198"/>
    </location>
</feature>
<dbReference type="InterPro" id="IPR003583">
    <property type="entry name" value="Hlx-hairpin-Hlx_DNA-bd_motif"/>
</dbReference>
<evidence type="ECO:0000256" key="2">
    <source>
        <dbReference type="SAM" id="Phobius"/>
    </source>
</evidence>
<reference evidence="4" key="2">
    <citation type="journal article" date="2023" name="PLoS ONE">
        <title>Philodulcilactobacillus myokoensis gen. nov., sp. nov., a fructophilic, acidophilic, and agar-phobic lactic acid bacterium isolated from fermented vegetable extracts.</title>
        <authorList>
            <person name="Kouya T."/>
            <person name="Ishiyama Y."/>
            <person name="Ohashi S."/>
            <person name="Kumakubo R."/>
            <person name="Yamazaki T."/>
            <person name="Otaki T."/>
        </authorList>
    </citation>
    <scope>NUCLEOTIDE SEQUENCE</scope>
    <source>
        <strain evidence="4">WR16-4</strain>
    </source>
</reference>
<dbReference type="SUPFAM" id="SSF47781">
    <property type="entry name" value="RuvA domain 2-like"/>
    <property type="match status" value="1"/>
</dbReference>
<name>A0A9W6B1C4_9LACO</name>
<dbReference type="PANTHER" id="PTHR21180:SF32">
    <property type="entry name" value="ENDONUCLEASE_EXONUCLEASE_PHOSPHATASE FAMILY DOMAIN-CONTAINING PROTEIN 1"/>
    <property type="match status" value="1"/>
</dbReference>
<dbReference type="Pfam" id="PF10531">
    <property type="entry name" value="SLBB"/>
    <property type="match status" value="1"/>
</dbReference>
<evidence type="ECO:0000256" key="1">
    <source>
        <dbReference type="SAM" id="MobiDB-lite"/>
    </source>
</evidence>
<dbReference type="Gene3D" id="1.10.150.280">
    <property type="entry name" value="AF1531-like domain"/>
    <property type="match status" value="1"/>
</dbReference>
<comment type="caution">
    <text evidence="4">The sequence shown here is derived from an EMBL/GenBank/DDBJ whole genome shotgun (WGS) entry which is preliminary data.</text>
</comment>
<dbReference type="AlphaFoldDB" id="A0A9W6B1C4"/>
<evidence type="ECO:0000313" key="5">
    <source>
        <dbReference type="Proteomes" id="UP001144204"/>
    </source>
</evidence>
<dbReference type="Pfam" id="PF12836">
    <property type="entry name" value="HHH_3"/>
    <property type="match status" value="1"/>
</dbReference>
<evidence type="ECO:0000313" key="4">
    <source>
        <dbReference type="EMBL" id="GLB46991.1"/>
    </source>
</evidence>
<keyword evidence="2" id="KW-0812">Transmembrane</keyword>
<sequence length="232" mass="25628">MDRIKEFINEYRRYLMIGSVVIVVLILIILFSNHQGDSQTNFSNNMSQASSMNTNSSSKIKNLHQTSNSFSQTSHNNLVVVDVKGAVKQPGVYRLPSSLRIDDAVEAAGGLTKSADGNHVNLAQKLNDQQVIYVPFRGEIKGKIVTNVNNTSSSQTSDISGSSSDSTSNKINLNTADENELQKINGVGEKKAQKILDYRKEHGDFNKIEDIKNIPGFGDRSFDNIKNFICVQ</sequence>
<dbReference type="RefSeq" id="WP_286136452.1">
    <property type="nucleotide sequence ID" value="NZ_BRPL01000002.1"/>
</dbReference>
<protein>
    <submittedName>
        <fullName evidence="4">Competence protein</fullName>
    </submittedName>
</protein>
<dbReference type="InterPro" id="IPR019554">
    <property type="entry name" value="Soluble_ligand-bd"/>
</dbReference>
<dbReference type="GO" id="GO:0006281">
    <property type="term" value="P:DNA repair"/>
    <property type="evidence" value="ECO:0007669"/>
    <property type="project" value="InterPro"/>
</dbReference>
<dbReference type="SMART" id="SM00278">
    <property type="entry name" value="HhH1"/>
    <property type="match status" value="2"/>
</dbReference>
<feature type="domain" description="Helix-hairpin-helix DNA-binding motif class 1" evidence="3">
    <location>
        <begin position="209"/>
        <end position="228"/>
    </location>
</feature>
<dbReference type="GO" id="GO:0015627">
    <property type="term" value="C:type II protein secretion system complex"/>
    <property type="evidence" value="ECO:0007669"/>
    <property type="project" value="TreeGrafter"/>
</dbReference>
<reference evidence="4" key="1">
    <citation type="submission" date="2022-07" db="EMBL/GenBank/DDBJ databases">
        <authorList>
            <person name="Kouya T."/>
            <person name="Ishiyama Y."/>
        </authorList>
    </citation>
    <scope>NUCLEOTIDE SEQUENCE</scope>
    <source>
        <strain evidence="4">WR16-4</strain>
    </source>
</reference>
<dbReference type="InterPro" id="IPR004509">
    <property type="entry name" value="Competence_ComEA_HhH"/>
</dbReference>
<keyword evidence="2" id="KW-0472">Membrane</keyword>
<gene>
    <name evidence="4" type="ORF">WR164_09700</name>
</gene>
<dbReference type="NCBIfam" id="TIGR00426">
    <property type="entry name" value="competence protein ComEA helix-hairpin-helix repeat region"/>
    <property type="match status" value="1"/>
</dbReference>
<dbReference type="EMBL" id="BRPL01000002">
    <property type="protein sequence ID" value="GLB46991.1"/>
    <property type="molecule type" value="Genomic_DNA"/>
</dbReference>
<dbReference type="GO" id="GO:0003677">
    <property type="term" value="F:DNA binding"/>
    <property type="evidence" value="ECO:0007669"/>
    <property type="project" value="InterPro"/>
</dbReference>
<accession>A0A9W6B1C4</accession>
<dbReference type="InterPro" id="IPR010994">
    <property type="entry name" value="RuvA_2-like"/>
</dbReference>